<dbReference type="Proteomes" id="UP001159363">
    <property type="component" value="Chromosome 1"/>
</dbReference>
<sequence length="186" mass="20221">MIRWLTIFTTSICWVKPSSVQWFHHVTLNLSRKCCGSSLQAQRLHSSVTLNRPAPSTRIQWLGGRTTLKSVLVLLLAGLATLTPGALLLAGMAALTPVAAGAGMVRLAVIAPEDPSHEQSLYRVLPAVELAVHKVTDPVHGTLPNWDIRVDHRDSKCSSTYGPLAAFEFYNNKSASACTTHYNHLG</sequence>
<dbReference type="InterPro" id="IPR028082">
    <property type="entry name" value="Peripla_BP_I"/>
</dbReference>
<proteinExistence type="predicted"/>
<dbReference type="EMBL" id="JARBHB010000001">
    <property type="protein sequence ID" value="KAJ8897717.1"/>
    <property type="molecule type" value="Genomic_DNA"/>
</dbReference>
<dbReference type="SUPFAM" id="SSF53822">
    <property type="entry name" value="Periplasmic binding protein-like I"/>
    <property type="match status" value="1"/>
</dbReference>
<evidence type="ECO:0000256" key="1">
    <source>
        <dbReference type="SAM" id="Phobius"/>
    </source>
</evidence>
<dbReference type="Gene3D" id="3.40.50.2300">
    <property type="match status" value="1"/>
</dbReference>
<gene>
    <name evidence="3" type="ORF">PR048_003067</name>
</gene>
<keyword evidence="1" id="KW-1133">Transmembrane helix</keyword>
<accession>A0ABQ9IM11</accession>
<evidence type="ECO:0000256" key="2">
    <source>
        <dbReference type="SAM" id="SignalP"/>
    </source>
</evidence>
<keyword evidence="2" id="KW-0732">Signal</keyword>
<keyword evidence="1" id="KW-0472">Membrane</keyword>
<feature type="chain" id="PRO_5045123716" evidence="2">
    <location>
        <begin position="21"/>
        <end position="186"/>
    </location>
</feature>
<reference evidence="3 4" key="1">
    <citation type="submission" date="2023-02" db="EMBL/GenBank/DDBJ databases">
        <title>LHISI_Scaffold_Assembly.</title>
        <authorList>
            <person name="Stuart O.P."/>
            <person name="Cleave R."/>
            <person name="Magrath M.J.L."/>
            <person name="Mikheyev A.S."/>
        </authorList>
    </citation>
    <scope>NUCLEOTIDE SEQUENCE [LARGE SCALE GENOMIC DNA]</scope>
    <source>
        <strain evidence="3">Daus_M_001</strain>
        <tissue evidence="3">Leg muscle</tissue>
    </source>
</reference>
<protein>
    <submittedName>
        <fullName evidence="3">Uncharacterized protein</fullName>
    </submittedName>
</protein>
<name>A0ABQ9IM11_9NEOP</name>
<comment type="caution">
    <text evidence="3">The sequence shown here is derived from an EMBL/GenBank/DDBJ whole genome shotgun (WGS) entry which is preliminary data.</text>
</comment>
<organism evidence="3 4">
    <name type="scientific">Dryococelus australis</name>
    <dbReference type="NCBI Taxonomy" id="614101"/>
    <lineage>
        <taxon>Eukaryota</taxon>
        <taxon>Metazoa</taxon>
        <taxon>Ecdysozoa</taxon>
        <taxon>Arthropoda</taxon>
        <taxon>Hexapoda</taxon>
        <taxon>Insecta</taxon>
        <taxon>Pterygota</taxon>
        <taxon>Neoptera</taxon>
        <taxon>Polyneoptera</taxon>
        <taxon>Phasmatodea</taxon>
        <taxon>Verophasmatodea</taxon>
        <taxon>Anareolatae</taxon>
        <taxon>Phasmatidae</taxon>
        <taxon>Eurycanthinae</taxon>
        <taxon>Dryococelus</taxon>
    </lineage>
</organism>
<feature type="transmembrane region" description="Helical" evidence="1">
    <location>
        <begin position="71"/>
        <end position="95"/>
    </location>
</feature>
<evidence type="ECO:0000313" key="4">
    <source>
        <dbReference type="Proteomes" id="UP001159363"/>
    </source>
</evidence>
<keyword evidence="1" id="KW-0812">Transmembrane</keyword>
<feature type="signal peptide" evidence="2">
    <location>
        <begin position="1"/>
        <end position="20"/>
    </location>
</feature>
<evidence type="ECO:0000313" key="3">
    <source>
        <dbReference type="EMBL" id="KAJ8897717.1"/>
    </source>
</evidence>
<keyword evidence="4" id="KW-1185">Reference proteome</keyword>